<feature type="region of interest" description="Disordered" evidence="1">
    <location>
        <begin position="219"/>
        <end position="241"/>
    </location>
</feature>
<feature type="region of interest" description="Disordered" evidence="1">
    <location>
        <begin position="114"/>
        <end position="198"/>
    </location>
</feature>
<feature type="region of interest" description="Disordered" evidence="1">
    <location>
        <begin position="254"/>
        <end position="287"/>
    </location>
</feature>
<evidence type="ECO:0000313" key="2">
    <source>
        <dbReference type="EMBL" id="JAT77879.1"/>
    </source>
</evidence>
<organism evidence="2">
    <name type="scientific">Auxenochlorella protothecoides</name>
    <name type="common">Green microalga</name>
    <name type="synonym">Chlorella protothecoides</name>
    <dbReference type="NCBI Taxonomy" id="3075"/>
    <lineage>
        <taxon>Eukaryota</taxon>
        <taxon>Viridiplantae</taxon>
        <taxon>Chlorophyta</taxon>
        <taxon>core chlorophytes</taxon>
        <taxon>Trebouxiophyceae</taxon>
        <taxon>Chlorellales</taxon>
        <taxon>Chlorellaceae</taxon>
        <taxon>Auxenochlorella</taxon>
    </lineage>
</organism>
<name>A0A1D2AF95_AUXPR</name>
<dbReference type="AlphaFoldDB" id="A0A1D2AF95"/>
<feature type="compositionally biased region" description="Polar residues" evidence="1">
    <location>
        <begin position="116"/>
        <end position="135"/>
    </location>
</feature>
<sequence length="287" mass="30248">MFSSPMIPVPGMHAETGSGGRLLDACDLEADTIGVASVPSSASSAVLSDYFIFDTEPLLADWGTLPPINPGPYRSAPRAASAGQPWAAGPTTGYAGSFGHTPAITESSPFLLDGTALTSTLPPSETPQAWLQPQPSMDGLPRPPPYTGPHMPHTQSLPELHVRALPSRRSEPELRLRGPGSSRRGPPSHPLPRSASASQLLDGCRPAVPHMTYLTPLHLRKGKGGRQPAADPRMDPRIDPKKARRILANRLSAAKSKLKQKGAAGEAGSRLRHSSDDLVGLEVGGCE</sequence>
<gene>
    <name evidence="2" type="ORF">g.1970</name>
</gene>
<protein>
    <submittedName>
        <fullName evidence="2">Uncharacterized protein</fullName>
    </submittedName>
</protein>
<proteinExistence type="predicted"/>
<reference evidence="2" key="1">
    <citation type="submission" date="2015-08" db="EMBL/GenBank/DDBJ databases">
        <authorList>
            <person name="Babu N.S."/>
            <person name="Beckwith C.J."/>
            <person name="Beseler K.G."/>
            <person name="Brison A."/>
            <person name="Carone J.V."/>
            <person name="Caskin T.P."/>
            <person name="Diamond M."/>
            <person name="Durham M.E."/>
            <person name="Foxe J.M."/>
            <person name="Go M."/>
            <person name="Henderson B.A."/>
            <person name="Jones I.B."/>
            <person name="McGettigan J.A."/>
            <person name="Micheletti S.J."/>
            <person name="Nasrallah M.E."/>
            <person name="Ortiz D."/>
            <person name="Piller C.R."/>
            <person name="Privatt S.R."/>
            <person name="Schneider S.L."/>
            <person name="Sharp S."/>
            <person name="Smith T.C."/>
            <person name="Stanton J.D."/>
            <person name="Ullery H.E."/>
            <person name="Wilson R.J."/>
            <person name="Serrano M.G."/>
            <person name="Buck G."/>
            <person name="Lee V."/>
            <person name="Wang Y."/>
            <person name="Carvalho R."/>
            <person name="Voegtly L."/>
            <person name="Shi R."/>
            <person name="Duckworth R."/>
            <person name="Johnson A."/>
            <person name="Loviza R."/>
            <person name="Walstead R."/>
            <person name="Shah Z."/>
            <person name="Kiflezghi M."/>
            <person name="Wade K."/>
            <person name="Ball S.L."/>
            <person name="Bradley K.W."/>
            <person name="Asai D.J."/>
            <person name="Bowman C.A."/>
            <person name="Russell D.A."/>
            <person name="Pope W.H."/>
            <person name="Jacobs-Sera D."/>
            <person name="Hendrix R.W."/>
            <person name="Hatfull G.F."/>
        </authorList>
    </citation>
    <scope>NUCLEOTIDE SEQUENCE</scope>
</reference>
<accession>A0A1D2AF95</accession>
<feature type="compositionally biased region" description="Basic and acidic residues" evidence="1">
    <location>
        <begin position="232"/>
        <end position="241"/>
    </location>
</feature>
<evidence type="ECO:0000256" key="1">
    <source>
        <dbReference type="SAM" id="MobiDB-lite"/>
    </source>
</evidence>
<dbReference type="EMBL" id="GDKF01000743">
    <property type="protein sequence ID" value="JAT77879.1"/>
    <property type="molecule type" value="Transcribed_RNA"/>
</dbReference>